<proteinExistence type="predicted"/>
<dbReference type="Proteomes" id="UP000078252">
    <property type="component" value="Unassembled WGS sequence"/>
</dbReference>
<gene>
    <name evidence="1" type="ORF">NS184_06100</name>
</gene>
<dbReference type="OrthoDB" id="2184509at2"/>
<dbReference type="STRING" id="33881.NS184_06100"/>
<evidence type="ECO:0000313" key="1">
    <source>
        <dbReference type="EMBL" id="KTR08273.1"/>
    </source>
</evidence>
<comment type="caution">
    <text evidence="1">The sequence shown here is derived from an EMBL/GenBank/DDBJ whole genome shotgun (WGS) entry which is preliminary data.</text>
</comment>
<dbReference type="RefSeq" id="WP_058725249.1">
    <property type="nucleotide sequence ID" value="NZ_LDQC01000033.1"/>
</dbReference>
<dbReference type="InterPro" id="IPR058154">
    <property type="entry name" value="Bxb1_TTP-like"/>
</dbReference>
<dbReference type="Pfam" id="PF25681">
    <property type="entry name" value="Phage_TTP_17"/>
    <property type="match status" value="1"/>
</dbReference>
<dbReference type="AlphaFoldDB" id="A0A175RY05"/>
<dbReference type="PATRIC" id="fig|33881.3.peg.1516"/>
<evidence type="ECO:0000313" key="2">
    <source>
        <dbReference type="Proteomes" id="UP000078252"/>
    </source>
</evidence>
<evidence type="ECO:0008006" key="3">
    <source>
        <dbReference type="Google" id="ProtNLM"/>
    </source>
</evidence>
<organism evidence="1 2">
    <name type="scientific">Curtobacterium luteum</name>
    <dbReference type="NCBI Taxonomy" id="33881"/>
    <lineage>
        <taxon>Bacteria</taxon>
        <taxon>Bacillati</taxon>
        <taxon>Actinomycetota</taxon>
        <taxon>Actinomycetes</taxon>
        <taxon>Micrococcales</taxon>
        <taxon>Microbacteriaceae</taxon>
        <taxon>Curtobacterium</taxon>
    </lineage>
</organism>
<reference evidence="1 2" key="1">
    <citation type="journal article" date="2016" name="Front. Microbiol.">
        <title>Genomic Resource of Rice Seed Associated Bacteria.</title>
        <authorList>
            <person name="Midha S."/>
            <person name="Bansal K."/>
            <person name="Sharma S."/>
            <person name="Kumar N."/>
            <person name="Patil P.P."/>
            <person name="Chaudhry V."/>
            <person name="Patil P.B."/>
        </authorList>
    </citation>
    <scope>NUCLEOTIDE SEQUENCE [LARGE SCALE GENOMIC DNA]</scope>
    <source>
        <strain evidence="1 2">NS184</strain>
    </source>
</reference>
<dbReference type="EMBL" id="LDQC01000033">
    <property type="protein sequence ID" value="KTR08273.1"/>
    <property type="molecule type" value="Genomic_DNA"/>
</dbReference>
<name>A0A175RY05_9MICO</name>
<protein>
    <recommendedName>
        <fullName evidence="3">Phage tail protein</fullName>
    </recommendedName>
</protein>
<accession>A0A175RY05</accession>
<sequence>MALNSDNVRVAVTGALYVGPTTVTAPTSASSALGADLKDLGYFSDDGVTETRDRSSDTIRGWQKAATLREVVTEASLSFQGVLVETKKETVELYYGSTVAADGSIKINPSNTGGRKTYVLDIIDGDELIRAYVPSGEITDVGDQTFASGEPIGYDVTVTAYLVTDADGNEYSAIKWYSSLDTSGA</sequence>